<dbReference type="EMBL" id="ML179066">
    <property type="protein sequence ID" value="THV03517.1"/>
    <property type="molecule type" value="Genomic_DNA"/>
</dbReference>
<sequence>MKLYCTLSTLHLPSLCLLKTCPLGASLIVHESFLPIPPCLSPPQNTSHQPTQPIYTMYTTMRKLIEQLERLPGKLKNILGQRDPTGSSTSSGGDVPTLITAPTIPDNVADPGLVSHPSVSWKKLMLRTSTNHQRGIQPPQSKLSSLNVVTLLFQVLSHINRTLLGKF</sequence>
<keyword evidence="2" id="KW-1185">Reference proteome</keyword>
<name>A0A4S8ML19_DENBC</name>
<dbReference type="Proteomes" id="UP000297245">
    <property type="component" value="Unassembled WGS sequence"/>
</dbReference>
<evidence type="ECO:0000313" key="2">
    <source>
        <dbReference type="Proteomes" id="UP000297245"/>
    </source>
</evidence>
<evidence type="ECO:0000313" key="1">
    <source>
        <dbReference type="EMBL" id="THV03517.1"/>
    </source>
</evidence>
<gene>
    <name evidence="1" type="ORF">K435DRAFT_280000</name>
</gene>
<reference evidence="1 2" key="1">
    <citation type="journal article" date="2019" name="Nat. Ecol. Evol.">
        <title>Megaphylogeny resolves global patterns of mushroom evolution.</title>
        <authorList>
            <person name="Varga T."/>
            <person name="Krizsan K."/>
            <person name="Foldi C."/>
            <person name="Dima B."/>
            <person name="Sanchez-Garcia M."/>
            <person name="Sanchez-Ramirez S."/>
            <person name="Szollosi G.J."/>
            <person name="Szarkandi J.G."/>
            <person name="Papp V."/>
            <person name="Albert L."/>
            <person name="Andreopoulos W."/>
            <person name="Angelini C."/>
            <person name="Antonin V."/>
            <person name="Barry K.W."/>
            <person name="Bougher N.L."/>
            <person name="Buchanan P."/>
            <person name="Buyck B."/>
            <person name="Bense V."/>
            <person name="Catcheside P."/>
            <person name="Chovatia M."/>
            <person name="Cooper J."/>
            <person name="Damon W."/>
            <person name="Desjardin D."/>
            <person name="Finy P."/>
            <person name="Geml J."/>
            <person name="Haridas S."/>
            <person name="Hughes K."/>
            <person name="Justo A."/>
            <person name="Karasinski D."/>
            <person name="Kautmanova I."/>
            <person name="Kiss B."/>
            <person name="Kocsube S."/>
            <person name="Kotiranta H."/>
            <person name="LaButti K.M."/>
            <person name="Lechner B.E."/>
            <person name="Liimatainen K."/>
            <person name="Lipzen A."/>
            <person name="Lukacs Z."/>
            <person name="Mihaltcheva S."/>
            <person name="Morgado L.N."/>
            <person name="Niskanen T."/>
            <person name="Noordeloos M.E."/>
            <person name="Ohm R.A."/>
            <person name="Ortiz-Santana B."/>
            <person name="Ovrebo C."/>
            <person name="Racz N."/>
            <person name="Riley R."/>
            <person name="Savchenko A."/>
            <person name="Shiryaev A."/>
            <person name="Soop K."/>
            <person name="Spirin V."/>
            <person name="Szebenyi C."/>
            <person name="Tomsovsky M."/>
            <person name="Tulloss R.E."/>
            <person name="Uehling J."/>
            <person name="Grigoriev I.V."/>
            <person name="Vagvolgyi C."/>
            <person name="Papp T."/>
            <person name="Martin F.M."/>
            <person name="Miettinen O."/>
            <person name="Hibbett D.S."/>
            <person name="Nagy L.G."/>
        </authorList>
    </citation>
    <scope>NUCLEOTIDE SEQUENCE [LARGE SCALE GENOMIC DNA]</scope>
    <source>
        <strain evidence="1 2">CBS 962.96</strain>
    </source>
</reference>
<proteinExistence type="predicted"/>
<organism evidence="1 2">
    <name type="scientific">Dendrothele bispora (strain CBS 962.96)</name>
    <dbReference type="NCBI Taxonomy" id="1314807"/>
    <lineage>
        <taxon>Eukaryota</taxon>
        <taxon>Fungi</taxon>
        <taxon>Dikarya</taxon>
        <taxon>Basidiomycota</taxon>
        <taxon>Agaricomycotina</taxon>
        <taxon>Agaricomycetes</taxon>
        <taxon>Agaricomycetidae</taxon>
        <taxon>Agaricales</taxon>
        <taxon>Agaricales incertae sedis</taxon>
        <taxon>Dendrothele</taxon>
    </lineage>
</organism>
<dbReference type="AlphaFoldDB" id="A0A4S8ML19"/>
<accession>A0A4S8ML19</accession>
<protein>
    <submittedName>
        <fullName evidence="1">Uncharacterized protein</fullName>
    </submittedName>
</protein>